<reference evidence="4 5" key="1">
    <citation type="journal article" date="2018" name="Front. Microbiol.">
        <title>Hydrolytic Capabilities as a Key to Environmental Success: Chitinolytic and Cellulolytic Acidobacteria From Acidic Sub-arctic Soils and Boreal Peatlands.</title>
        <authorList>
            <person name="Belova S.E."/>
            <person name="Ravin N.V."/>
            <person name="Pankratov T.A."/>
            <person name="Rakitin A.L."/>
            <person name="Ivanova A.A."/>
            <person name="Beletsky A.V."/>
            <person name="Mardanov A.V."/>
            <person name="Sinninghe Damste J.S."/>
            <person name="Dedysh S.N."/>
        </authorList>
    </citation>
    <scope>NUCLEOTIDE SEQUENCE [LARGE SCALE GENOMIC DNA]</scope>
    <source>
        <strain evidence="4 5">SBC82</strain>
    </source>
</reference>
<feature type="domain" description="FecR protein" evidence="3">
    <location>
        <begin position="59"/>
        <end position="156"/>
    </location>
</feature>
<keyword evidence="2" id="KW-0732">Signal</keyword>
<keyword evidence="5" id="KW-1185">Reference proteome</keyword>
<feature type="compositionally biased region" description="Gly residues" evidence="1">
    <location>
        <begin position="473"/>
        <end position="485"/>
    </location>
</feature>
<accession>A0A2Z5G5L7</accession>
<evidence type="ECO:0000256" key="2">
    <source>
        <dbReference type="SAM" id="SignalP"/>
    </source>
</evidence>
<dbReference type="AlphaFoldDB" id="A0A2Z5G5L7"/>
<name>A0A2Z5G5L7_9BACT</name>
<dbReference type="Gene3D" id="2.60.120.1440">
    <property type="match status" value="1"/>
</dbReference>
<dbReference type="Proteomes" id="UP000253606">
    <property type="component" value="Chromosome"/>
</dbReference>
<evidence type="ECO:0000259" key="3">
    <source>
        <dbReference type="Pfam" id="PF04773"/>
    </source>
</evidence>
<evidence type="ECO:0000256" key="1">
    <source>
        <dbReference type="SAM" id="MobiDB-lite"/>
    </source>
</evidence>
<protein>
    <recommendedName>
        <fullName evidence="3">FecR protein domain-containing protein</fullName>
    </recommendedName>
</protein>
<gene>
    <name evidence="4" type="ORF">ACPOL_4977</name>
</gene>
<feature type="chain" id="PRO_5016350700" description="FecR protein domain-containing protein" evidence="2">
    <location>
        <begin position="20"/>
        <end position="485"/>
    </location>
</feature>
<dbReference type="Pfam" id="PF20245">
    <property type="entry name" value="DUF6600"/>
    <property type="match status" value="1"/>
</dbReference>
<feature type="signal peptide" evidence="2">
    <location>
        <begin position="1"/>
        <end position="19"/>
    </location>
</feature>
<dbReference type="EMBL" id="CP030840">
    <property type="protein sequence ID" value="AXC14239.1"/>
    <property type="molecule type" value="Genomic_DNA"/>
</dbReference>
<organism evidence="4 5">
    <name type="scientific">Acidisarcina polymorpha</name>
    <dbReference type="NCBI Taxonomy" id="2211140"/>
    <lineage>
        <taxon>Bacteria</taxon>
        <taxon>Pseudomonadati</taxon>
        <taxon>Acidobacteriota</taxon>
        <taxon>Terriglobia</taxon>
        <taxon>Terriglobales</taxon>
        <taxon>Acidobacteriaceae</taxon>
        <taxon>Acidisarcina</taxon>
    </lineage>
</organism>
<dbReference type="PANTHER" id="PTHR38731:SF3">
    <property type="entry name" value="BLL6125 PROTEIN"/>
    <property type="match status" value="1"/>
</dbReference>
<evidence type="ECO:0000313" key="5">
    <source>
        <dbReference type="Proteomes" id="UP000253606"/>
    </source>
</evidence>
<dbReference type="InterPro" id="IPR006860">
    <property type="entry name" value="FecR"/>
</dbReference>
<feature type="region of interest" description="Disordered" evidence="1">
    <location>
        <begin position="439"/>
        <end position="485"/>
    </location>
</feature>
<dbReference type="PANTHER" id="PTHR38731">
    <property type="entry name" value="LIPL45-RELATED LIPOPROTEIN-RELATED"/>
    <property type="match status" value="1"/>
</dbReference>
<evidence type="ECO:0000313" key="4">
    <source>
        <dbReference type="EMBL" id="AXC14239.1"/>
    </source>
</evidence>
<dbReference type="KEGG" id="abas:ACPOL_4977"/>
<proteinExistence type="predicted"/>
<sequence length="485" mass="50736">MLGLLMLTIFAVGWSSAHADDQIRAVRLSNVIGTVQMLSGTETQFSQAYPNMPVMQGSTLKTGEDGRAEVQLEDGSVVRLTPNSSAAFSVLSRSADGTNTEVELLTGLSYVEMKSVANQRFVVHFGGNEVISPAPVKFRVSLDARPIEFAVLDGSAHLSNGAAYAVDVKANETVRFDSPDSTRYMLAQGIDSDSWDQWNTDRDQAMNQMAAQETREARGSASDPAWSDLDYYGNWYSASGNSFWVPSGAGAGWDPYGSGYWGYYGGAGGYAWISGYPWGWLPYHCGAWNYYNSFGWGWAPGAGNCGNSWYPVGGIGYAPPGYKRLPRPVQSPFHPLHPGAPRSAVSHPLLAIDRGREATTLEPRPGAPKAVTVDGHVAQLMPKSGVPASSFVNRSGAMPITARNGFGGSGGQFGSVPVYRPPSGSSGYRAGSPATFASHPVSSGPGAASGGHFSAPSSSGAMSSAPHASAGPSMGGGGGGGGHVK</sequence>
<dbReference type="Pfam" id="PF04773">
    <property type="entry name" value="FecR"/>
    <property type="match status" value="1"/>
</dbReference>
<feature type="compositionally biased region" description="Low complexity" evidence="1">
    <location>
        <begin position="439"/>
        <end position="472"/>
    </location>
</feature>
<dbReference type="InterPro" id="IPR046535">
    <property type="entry name" value="DUF6600"/>
</dbReference>